<protein>
    <submittedName>
        <fullName evidence="2">Uncharacterized protein</fullName>
    </submittedName>
</protein>
<reference evidence="2 3" key="1">
    <citation type="journal article" date="2018" name="Plant J.">
        <title>Genome sequences of Chlorella sorokiniana UTEX 1602 and Micractinium conductrix SAG 241.80: implications to maltose excretion by a green alga.</title>
        <authorList>
            <person name="Arriola M.B."/>
            <person name="Velmurugan N."/>
            <person name="Zhang Y."/>
            <person name="Plunkett M.H."/>
            <person name="Hondzo H."/>
            <person name="Barney B.M."/>
        </authorList>
    </citation>
    <scope>NUCLEOTIDE SEQUENCE [LARGE SCALE GENOMIC DNA]</scope>
    <source>
        <strain evidence="3">UTEX 1602</strain>
    </source>
</reference>
<feature type="region of interest" description="Disordered" evidence="1">
    <location>
        <begin position="1"/>
        <end position="32"/>
    </location>
</feature>
<dbReference type="EMBL" id="LHPG02000027">
    <property type="protein sequence ID" value="PRW05885.1"/>
    <property type="molecule type" value="Genomic_DNA"/>
</dbReference>
<name>A0A2P6TBG0_CHLSO</name>
<dbReference type="Gene3D" id="1.25.70.10">
    <property type="entry name" value="Transcription termination factor 3, mitochondrial"/>
    <property type="match status" value="1"/>
</dbReference>
<evidence type="ECO:0000256" key="1">
    <source>
        <dbReference type="SAM" id="MobiDB-lite"/>
    </source>
</evidence>
<gene>
    <name evidence="2" type="ORF">C2E21_9406</name>
</gene>
<dbReference type="OrthoDB" id="520817at2759"/>
<keyword evidence="3" id="KW-1185">Reference proteome</keyword>
<accession>A0A2P6TBG0</accession>
<feature type="compositionally biased region" description="Low complexity" evidence="1">
    <location>
        <begin position="1"/>
        <end position="15"/>
    </location>
</feature>
<evidence type="ECO:0000313" key="2">
    <source>
        <dbReference type="EMBL" id="PRW05885.1"/>
    </source>
</evidence>
<comment type="caution">
    <text evidence="2">The sequence shown here is derived from an EMBL/GenBank/DDBJ whole genome shotgun (WGS) entry which is preliminary data.</text>
</comment>
<dbReference type="AlphaFoldDB" id="A0A2P6TBG0"/>
<evidence type="ECO:0000313" key="3">
    <source>
        <dbReference type="Proteomes" id="UP000239899"/>
    </source>
</evidence>
<dbReference type="InterPro" id="IPR038538">
    <property type="entry name" value="MTERF_sf"/>
</dbReference>
<sequence length="247" mass="25457">MAQAAAADDGSSKAALPRKRRNRQPSPVPDVDAKQLLRSLGHSGTADPAALRDRLRKLPGMRQQGVLDNAAAVAAHLRSPAVGLTVPQAGQLLERCPVLFSWPAEQRAAVLFGELLEAGLTAAAAARCFGSFIAAANPTTLAPGLAELAAILAHSEDRASSPGPQPVAAAQRTVAALLTQTPGAVRLVCQRAGYLQQQAAELQQAGYSAAEVAAFAWEQPQLLCISGAARLADLAAVLQEELGVTAA</sequence>
<dbReference type="Proteomes" id="UP000239899">
    <property type="component" value="Unassembled WGS sequence"/>
</dbReference>
<proteinExistence type="predicted"/>
<organism evidence="2 3">
    <name type="scientific">Chlorella sorokiniana</name>
    <name type="common">Freshwater green alga</name>
    <dbReference type="NCBI Taxonomy" id="3076"/>
    <lineage>
        <taxon>Eukaryota</taxon>
        <taxon>Viridiplantae</taxon>
        <taxon>Chlorophyta</taxon>
        <taxon>core chlorophytes</taxon>
        <taxon>Trebouxiophyceae</taxon>
        <taxon>Chlorellales</taxon>
        <taxon>Chlorellaceae</taxon>
        <taxon>Chlorella clade</taxon>
        <taxon>Chlorella</taxon>
    </lineage>
</organism>